<dbReference type="EMBL" id="CP074572">
    <property type="protein sequence ID" value="QVK24037.1"/>
    <property type="molecule type" value="Genomic_DNA"/>
</dbReference>
<dbReference type="Proteomes" id="UP000676428">
    <property type="component" value="Chromosome"/>
</dbReference>
<gene>
    <name evidence="1" type="ORF">KHX94_05300</name>
</gene>
<dbReference type="RefSeq" id="WP_213682650.1">
    <property type="nucleotide sequence ID" value="NZ_CP074572.1"/>
</dbReference>
<accession>A0ABX8DJP5</accession>
<reference evidence="1 2" key="1">
    <citation type="journal article" date="2012" name="Int. J. Syst. Evol. Microbiol.">
        <title>Shewanella dokdonensis sp. nov., isolated from seawater.</title>
        <authorList>
            <person name="Sung H.R."/>
            <person name="Yoon J.H."/>
            <person name="Ghim S.Y."/>
        </authorList>
    </citation>
    <scope>NUCLEOTIDE SEQUENCE [LARGE SCALE GENOMIC DNA]</scope>
    <source>
        <strain evidence="1 2">DSM 23626</strain>
    </source>
</reference>
<protein>
    <submittedName>
        <fullName evidence="1">Uncharacterized protein</fullName>
    </submittedName>
</protein>
<evidence type="ECO:0000313" key="1">
    <source>
        <dbReference type="EMBL" id="QVK24037.1"/>
    </source>
</evidence>
<evidence type="ECO:0000313" key="2">
    <source>
        <dbReference type="Proteomes" id="UP000676428"/>
    </source>
</evidence>
<proteinExistence type="predicted"/>
<organism evidence="1 2">
    <name type="scientific">Shewanella dokdonensis</name>
    <dbReference type="NCBI Taxonomy" id="712036"/>
    <lineage>
        <taxon>Bacteria</taxon>
        <taxon>Pseudomonadati</taxon>
        <taxon>Pseudomonadota</taxon>
        <taxon>Gammaproteobacteria</taxon>
        <taxon>Alteromonadales</taxon>
        <taxon>Shewanellaceae</taxon>
        <taxon>Shewanella</taxon>
    </lineage>
</organism>
<keyword evidence="2" id="KW-1185">Reference proteome</keyword>
<name>A0ABX8DJP5_9GAMM</name>
<sequence length="113" mass="12474">MRRIQQAITLWLASVMLTLSLAVISAPQTAMERPLLLADQQTMLQAVLPDNPLPALLPESSFEPIEPVIPRHRTKLASPRVSASLLPQSEYQHTLLKDSIFPQALTRAPPAFA</sequence>